<dbReference type="EMBL" id="CAJNOR010000170">
    <property type="protein sequence ID" value="CAF0826261.1"/>
    <property type="molecule type" value="Genomic_DNA"/>
</dbReference>
<feature type="compositionally biased region" description="Low complexity" evidence="1">
    <location>
        <begin position="62"/>
        <end position="73"/>
    </location>
</feature>
<gene>
    <name evidence="2" type="ORF">XAT740_LOCUS4224</name>
</gene>
<proteinExistence type="predicted"/>
<feature type="compositionally biased region" description="Basic and acidic residues" evidence="1">
    <location>
        <begin position="31"/>
        <end position="43"/>
    </location>
</feature>
<reference evidence="2" key="1">
    <citation type="submission" date="2021-02" db="EMBL/GenBank/DDBJ databases">
        <authorList>
            <person name="Nowell W R."/>
        </authorList>
    </citation>
    <scope>NUCLEOTIDE SEQUENCE</scope>
</reference>
<name>A0A813UAQ4_ADIRI</name>
<comment type="caution">
    <text evidence="2">The sequence shown here is derived from an EMBL/GenBank/DDBJ whole genome shotgun (WGS) entry which is preliminary data.</text>
</comment>
<feature type="compositionally biased region" description="Acidic residues" evidence="1">
    <location>
        <begin position="404"/>
        <end position="419"/>
    </location>
</feature>
<organism evidence="2 3">
    <name type="scientific">Adineta ricciae</name>
    <name type="common">Rotifer</name>
    <dbReference type="NCBI Taxonomy" id="249248"/>
    <lineage>
        <taxon>Eukaryota</taxon>
        <taxon>Metazoa</taxon>
        <taxon>Spiralia</taxon>
        <taxon>Gnathifera</taxon>
        <taxon>Rotifera</taxon>
        <taxon>Eurotatoria</taxon>
        <taxon>Bdelloidea</taxon>
        <taxon>Adinetida</taxon>
        <taxon>Adinetidae</taxon>
        <taxon>Adineta</taxon>
    </lineage>
</organism>
<keyword evidence="3" id="KW-1185">Reference proteome</keyword>
<accession>A0A813UAQ4</accession>
<feature type="region of interest" description="Disordered" evidence="1">
    <location>
        <begin position="1"/>
        <end position="73"/>
    </location>
</feature>
<dbReference type="Proteomes" id="UP000663828">
    <property type="component" value="Unassembled WGS sequence"/>
</dbReference>
<feature type="region of interest" description="Disordered" evidence="1">
    <location>
        <begin position="220"/>
        <end position="259"/>
    </location>
</feature>
<evidence type="ECO:0000313" key="3">
    <source>
        <dbReference type="Proteomes" id="UP000663828"/>
    </source>
</evidence>
<feature type="region of interest" description="Disordered" evidence="1">
    <location>
        <begin position="401"/>
        <end position="439"/>
    </location>
</feature>
<dbReference type="AlphaFoldDB" id="A0A813UAQ4"/>
<evidence type="ECO:0000313" key="2">
    <source>
        <dbReference type="EMBL" id="CAF0826261.1"/>
    </source>
</evidence>
<sequence>MLHYHTDVPVACKDTMPTEQQQRQTKHQHREHSLSPDSLDRRFSKQQQQLISDDVVDEDESFLSSSPSLASDSISIDQPQVHQRQFNTTKSIRKTLTYHGLLNSQSFFSNTIHNDNDNDDLDDDLDEIHLDQDDVNLLFSDPDDGLLCRLSSDIIDVDDDYDDDNDDFCRHIRPISMAMPSDFLLSSSLPFQEQQQYFPYHLLDPISEAASEDERRAAISNVRQPQKHKHSTSSSLSMSANGNYDDDTTTNDDLSTLSDIDEQGTSSLQSIALSNDQHIHKKRRHTENCSIHWSNREAPIDPAGGADDTLERLRNITKMFAKPTDDDERQNLKKVEKVAPSDKLKQTFQKKKVWNNNNNNNSSSNDPTVYYISDFRYSLFAVHVTIPSLLLNRFEEIASSNGAQDDEEEEDDNQADESDGVVRSRRKKKPPREHVPYHEMAEVKDKFEKGLVDEKPRAEKRLDVRVQSGLASSKKQAFEQGEFEQEVESHISKVQVDADLVAGLTASKKQAFEQQQQDGDANVQRMVVVDRDALAGAATEKKAKFEKGEFENDYHDLGSNRVQADADLLVGATTEKKAKFESGQMSDQTTTSSRREEVLSMVGAGLAQAKRSELLSKIDAEQQVQSSGDRHIDIQPEQGLAKERREQLASLASTEFKAGEKTLDVQTGLASTIKEQYIADTSKSSITKTAQPVTVESGLAKSRATAFESPDEGTIKRTVEIDNELRESGVAKERVAMFKNLQSGAQPNASGSDSKIRVDVSVIIYFLL</sequence>
<protein>
    <submittedName>
        <fullName evidence="2">Uncharacterized protein</fullName>
    </submittedName>
</protein>
<evidence type="ECO:0000256" key="1">
    <source>
        <dbReference type="SAM" id="MobiDB-lite"/>
    </source>
</evidence>